<evidence type="ECO:0000313" key="1">
    <source>
        <dbReference type="EMBL" id="PKY44263.1"/>
    </source>
</evidence>
<dbReference type="EMBL" id="LLXI01000311">
    <property type="protein sequence ID" value="PKY44263.1"/>
    <property type="molecule type" value="Genomic_DNA"/>
</dbReference>
<gene>
    <name evidence="1" type="ORF">RhiirA4_458495</name>
</gene>
<keyword evidence="2" id="KW-1185">Reference proteome</keyword>
<protein>
    <submittedName>
        <fullName evidence="1">Uncharacterized protein</fullName>
    </submittedName>
</protein>
<comment type="caution">
    <text evidence="1">The sequence shown here is derived from an EMBL/GenBank/DDBJ whole genome shotgun (WGS) entry which is preliminary data.</text>
</comment>
<organism evidence="1 2">
    <name type="scientific">Rhizophagus irregularis</name>
    <dbReference type="NCBI Taxonomy" id="588596"/>
    <lineage>
        <taxon>Eukaryota</taxon>
        <taxon>Fungi</taxon>
        <taxon>Fungi incertae sedis</taxon>
        <taxon>Mucoromycota</taxon>
        <taxon>Glomeromycotina</taxon>
        <taxon>Glomeromycetes</taxon>
        <taxon>Glomerales</taxon>
        <taxon>Glomeraceae</taxon>
        <taxon>Rhizophagus</taxon>
    </lineage>
</organism>
<dbReference type="Proteomes" id="UP000234323">
    <property type="component" value="Unassembled WGS sequence"/>
</dbReference>
<name>A0A2I1GCB3_9GLOM</name>
<proteinExistence type="predicted"/>
<reference evidence="1 2" key="1">
    <citation type="submission" date="2015-10" db="EMBL/GenBank/DDBJ databases">
        <title>Genome analyses suggest a sexual origin of heterokaryosis in a supposedly ancient asexual fungus.</title>
        <authorList>
            <person name="Ropars J."/>
            <person name="Sedzielewska K."/>
            <person name="Noel J."/>
            <person name="Charron P."/>
            <person name="Farinelli L."/>
            <person name="Marton T."/>
            <person name="Kruger M."/>
            <person name="Pelin A."/>
            <person name="Brachmann A."/>
            <person name="Corradi N."/>
        </authorList>
    </citation>
    <scope>NUCLEOTIDE SEQUENCE [LARGE SCALE GENOMIC DNA]</scope>
    <source>
        <strain evidence="1 2">A4</strain>
    </source>
</reference>
<sequence length="95" mass="10936">MYGKLYENDKVHINRTNYIYYKLSSQSTPHSVKDKLVLILYDYNTCTILYEAYAQAKASMAKNTMPNTSNFEPTCISPIRQCSASAPEIKNLWND</sequence>
<dbReference type="AlphaFoldDB" id="A0A2I1GCB3"/>
<accession>A0A2I1GCB3</accession>
<evidence type="ECO:0000313" key="2">
    <source>
        <dbReference type="Proteomes" id="UP000234323"/>
    </source>
</evidence>